<evidence type="ECO:0000313" key="3">
    <source>
        <dbReference type="Proteomes" id="UP000008206"/>
    </source>
</evidence>
<dbReference type="AlphaFoldDB" id="E0UI22"/>
<organism evidence="2 3">
    <name type="scientific">Gloeothece verrucosa (strain PCC 7822)</name>
    <name type="common">Cyanothece sp. (strain PCC 7822)</name>
    <dbReference type="NCBI Taxonomy" id="497965"/>
    <lineage>
        <taxon>Bacteria</taxon>
        <taxon>Bacillati</taxon>
        <taxon>Cyanobacteriota</taxon>
        <taxon>Cyanophyceae</taxon>
        <taxon>Oscillatoriophycideae</taxon>
        <taxon>Chroococcales</taxon>
        <taxon>Aphanothecaceae</taxon>
        <taxon>Gloeothece</taxon>
        <taxon>Gloeothece verrucosa</taxon>
    </lineage>
</organism>
<dbReference type="InterPro" id="IPR005532">
    <property type="entry name" value="SUMF_dom"/>
</dbReference>
<dbReference type="Proteomes" id="UP000008206">
    <property type="component" value="Chromosome"/>
</dbReference>
<dbReference type="KEGG" id="cyj:Cyan7822_3738"/>
<dbReference type="EMBL" id="CP002198">
    <property type="protein sequence ID" value="ADN15674.1"/>
    <property type="molecule type" value="Genomic_DNA"/>
</dbReference>
<keyword evidence="3" id="KW-1185">Reference proteome</keyword>
<dbReference type="GO" id="GO:0120147">
    <property type="term" value="F:formylglycine-generating oxidase activity"/>
    <property type="evidence" value="ECO:0007669"/>
    <property type="project" value="TreeGrafter"/>
</dbReference>
<dbReference type="eggNOG" id="COG1262">
    <property type="taxonomic scope" value="Bacteria"/>
</dbReference>
<dbReference type="PANTHER" id="PTHR23150:SF35">
    <property type="entry name" value="BLL6746 PROTEIN"/>
    <property type="match status" value="1"/>
</dbReference>
<accession>E0UI22</accession>
<proteinExistence type="predicted"/>
<sequence length="330" mass="36441">MGSGLAISALGTSRLNRAASKNPPSEQESSITDSQLLSLNATTAKTIEPIATNFETITLDPGGQIISRPQKQAQYFLENLSQGIALEMIVIPSGTFLMGAAEGEKSSYTDSDKPQHSVSVNSFYIGKYPITQAQWRVIASLPKIERDLNPDPSHFKGDDLPVERVSWYEAQEFCARLTQYSGKKYQLPSEAQWEYACRGGTTTPFYFGPTITGQVANYLASEGPYAVEATGEFRKSTTRVGSFPPNNFGLYDLHGGVYEWCADPWHKNYDGAPTDDSVWLSDNAKDNRYRILRGGGWATEARQCRSAQRTRFGPDNKYSTIGFRVVVIPA</sequence>
<dbReference type="Pfam" id="PF03781">
    <property type="entry name" value="FGE-sulfatase"/>
    <property type="match status" value="1"/>
</dbReference>
<dbReference type="RefSeq" id="WP_013323743.1">
    <property type="nucleotide sequence ID" value="NC_014501.1"/>
</dbReference>
<dbReference type="PANTHER" id="PTHR23150">
    <property type="entry name" value="SULFATASE MODIFYING FACTOR 1, 2"/>
    <property type="match status" value="1"/>
</dbReference>
<dbReference type="InterPro" id="IPR042095">
    <property type="entry name" value="SUMF_sf"/>
</dbReference>
<dbReference type="HOGENOM" id="CLU_012431_2_4_3"/>
<evidence type="ECO:0000259" key="1">
    <source>
        <dbReference type="Pfam" id="PF03781"/>
    </source>
</evidence>
<dbReference type="InterPro" id="IPR051043">
    <property type="entry name" value="Sulfatase_Mod_Factor_Kinase"/>
</dbReference>
<dbReference type="SUPFAM" id="SSF56436">
    <property type="entry name" value="C-type lectin-like"/>
    <property type="match status" value="1"/>
</dbReference>
<feature type="domain" description="Sulfatase-modifying factor enzyme-like" evidence="1">
    <location>
        <begin position="87"/>
        <end position="326"/>
    </location>
</feature>
<name>E0UI22_GLOV7</name>
<reference evidence="3" key="1">
    <citation type="journal article" date="2011" name="MBio">
        <title>Novel metabolic attributes of the genus Cyanothece, comprising a group of unicellular nitrogen-fixing Cyanobacteria.</title>
        <authorList>
            <person name="Bandyopadhyay A."/>
            <person name="Elvitigala T."/>
            <person name="Welsh E."/>
            <person name="Stockel J."/>
            <person name="Liberton M."/>
            <person name="Min H."/>
            <person name="Sherman L.A."/>
            <person name="Pakrasi H.B."/>
        </authorList>
    </citation>
    <scope>NUCLEOTIDE SEQUENCE [LARGE SCALE GENOMIC DNA]</scope>
    <source>
        <strain evidence="3">PCC 7822</strain>
    </source>
</reference>
<dbReference type="STRING" id="497965.Cyan7822_3738"/>
<dbReference type="InterPro" id="IPR016187">
    <property type="entry name" value="CTDL_fold"/>
</dbReference>
<gene>
    <name evidence="2" type="ordered locus">Cyan7822_3738</name>
</gene>
<dbReference type="OrthoDB" id="9768004at2"/>
<dbReference type="Gene3D" id="3.90.1580.10">
    <property type="entry name" value="paralog of FGE (formylglycine-generating enzyme)"/>
    <property type="match status" value="1"/>
</dbReference>
<protein>
    <recommendedName>
        <fullName evidence="1">Sulfatase-modifying factor enzyme-like domain-containing protein</fullName>
    </recommendedName>
</protein>
<evidence type="ECO:0000313" key="2">
    <source>
        <dbReference type="EMBL" id="ADN15674.1"/>
    </source>
</evidence>